<comment type="caution">
    <text evidence="2">The sequence shown here is derived from an EMBL/GenBank/DDBJ whole genome shotgun (WGS) entry which is preliminary data.</text>
</comment>
<dbReference type="InterPro" id="IPR002509">
    <property type="entry name" value="NODB_dom"/>
</dbReference>
<keyword evidence="3" id="KW-1185">Reference proteome</keyword>
<dbReference type="GO" id="GO:0016810">
    <property type="term" value="F:hydrolase activity, acting on carbon-nitrogen (but not peptide) bonds"/>
    <property type="evidence" value="ECO:0007669"/>
    <property type="project" value="InterPro"/>
</dbReference>
<dbReference type="EMBL" id="BOVK01000016">
    <property type="protein sequence ID" value="GIQ68592.1"/>
    <property type="molecule type" value="Genomic_DNA"/>
</dbReference>
<dbReference type="Gene3D" id="3.20.20.370">
    <property type="entry name" value="Glycoside hydrolase/deacetylase"/>
    <property type="match status" value="1"/>
</dbReference>
<dbReference type="RefSeq" id="WP_244865051.1">
    <property type="nucleotide sequence ID" value="NZ_BOVK01000016.1"/>
</dbReference>
<dbReference type="PROSITE" id="PS51677">
    <property type="entry name" value="NODB"/>
    <property type="match status" value="1"/>
</dbReference>
<accession>A0A8J4H347</accession>
<dbReference type="PANTHER" id="PTHR10587">
    <property type="entry name" value="GLYCOSYL TRANSFERASE-RELATED"/>
    <property type="match status" value="1"/>
</dbReference>
<dbReference type="SUPFAM" id="SSF88713">
    <property type="entry name" value="Glycoside hydrolase/deacetylase"/>
    <property type="match status" value="1"/>
</dbReference>
<dbReference type="AlphaFoldDB" id="A0A8J4H347"/>
<dbReference type="GO" id="GO:0005975">
    <property type="term" value="P:carbohydrate metabolic process"/>
    <property type="evidence" value="ECO:0007669"/>
    <property type="project" value="InterPro"/>
</dbReference>
<evidence type="ECO:0000259" key="1">
    <source>
        <dbReference type="PROSITE" id="PS51677"/>
    </source>
</evidence>
<evidence type="ECO:0000313" key="3">
    <source>
        <dbReference type="Proteomes" id="UP000677918"/>
    </source>
</evidence>
<organism evidence="2 3">
    <name type="scientific">Xylanibacillus composti</name>
    <dbReference type="NCBI Taxonomy" id="1572762"/>
    <lineage>
        <taxon>Bacteria</taxon>
        <taxon>Bacillati</taxon>
        <taxon>Bacillota</taxon>
        <taxon>Bacilli</taxon>
        <taxon>Bacillales</taxon>
        <taxon>Paenibacillaceae</taxon>
        <taxon>Xylanibacillus</taxon>
    </lineage>
</organism>
<dbReference type="Proteomes" id="UP000677918">
    <property type="component" value="Unassembled WGS sequence"/>
</dbReference>
<reference evidence="2" key="1">
    <citation type="submission" date="2021-04" db="EMBL/GenBank/DDBJ databases">
        <title>Draft genome sequence of Xylanibacillus composti strain K13.</title>
        <authorList>
            <person name="Uke A."/>
            <person name="Chhe C."/>
            <person name="Baramee S."/>
            <person name="Kosugi A."/>
        </authorList>
    </citation>
    <scope>NUCLEOTIDE SEQUENCE</scope>
    <source>
        <strain evidence="2">K13</strain>
    </source>
</reference>
<sequence length="336" mass="38104">MGHSKGWVVVLCFVMVAGVLTWSGPIDAYIQSVKQQEPESRYAYYQDRSRNAEGLYMSGKANDADRLLMEKIMQQAEQYNEPAVDAKLDPVWKAIPGYNGREVDVEQTYKRSKTNGGEIEWVFRETEPAIQLEDIGPHPVYKGNPRKKMAAFMINVAWGNEYVPDMLDTLREHNVTATFFLDGSWLEKNEALAKQILEAGHELSNHAYSHPNMSQLNRQQAREQIQKTEQLLARMGVTNKLFAPPSGDYNQQTVDIAAEFGLTTVLWTLDTVDWKKPTPEWIIRRISPRLEPGAMILMHPTSSSSQALDQLIKEVHSKDLSLGTVSDLLSSKRLPR</sequence>
<protein>
    <recommendedName>
        <fullName evidence="1">NodB homology domain-containing protein</fullName>
    </recommendedName>
</protein>
<dbReference type="PANTHER" id="PTHR10587:SF80">
    <property type="entry name" value="CHITOOLIGOSACCHARIDE DEACETYLASE"/>
    <property type="match status" value="1"/>
</dbReference>
<feature type="domain" description="NodB homology" evidence="1">
    <location>
        <begin position="148"/>
        <end position="323"/>
    </location>
</feature>
<dbReference type="CDD" id="cd10950">
    <property type="entry name" value="CE4_BsYlxY_like"/>
    <property type="match status" value="1"/>
</dbReference>
<dbReference type="Pfam" id="PF01522">
    <property type="entry name" value="Polysacc_deac_1"/>
    <property type="match status" value="1"/>
</dbReference>
<name>A0A8J4H347_9BACL</name>
<dbReference type="InterPro" id="IPR050248">
    <property type="entry name" value="Polysacc_deacetylase_ArnD"/>
</dbReference>
<dbReference type="InterPro" id="IPR011330">
    <property type="entry name" value="Glyco_hydro/deAcase_b/a-brl"/>
</dbReference>
<proteinExistence type="predicted"/>
<dbReference type="GO" id="GO:0016020">
    <property type="term" value="C:membrane"/>
    <property type="evidence" value="ECO:0007669"/>
    <property type="project" value="TreeGrafter"/>
</dbReference>
<evidence type="ECO:0000313" key="2">
    <source>
        <dbReference type="EMBL" id="GIQ68592.1"/>
    </source>
</evidence>
<gene>
    <name evidence="2" type="primary">ylxY</name>
    <name evidence="2" type="ORF">XYCOK13_14160</name>
</gene>